<evidence type="ECO:0000313" key="2">
    <source>
        <dbReference type="EMBL" id="QPG94703.1"/>
    </source>
</evidence>
<feature type="compositionally biased region" description="Acidic residues" evidence="1">
    <location>
        <begin position="121"/>
        <end position="135"/>
    </location>
</feature>
<keyword evidence="3" id="KW-1185">Reference proteome</keyword>
<dbReference type="Proteomes" id="UP000594364">
    <property type="component" value="Chromosome 1"/>
</dbReference>
<name>A0A7S9KLY4_EPIFF</name>
<organism evidence="2 3">
    <name type="scientific">Epichloe festucae (strain Fl1)</name>
    <dbReference type="NCBI Taxonomy" id="877507"/>
    <lineage>
        <taxon>Eukaryota</taxon>
        <taxon>Fungi</taxon>
        <taxon>Dikarya</taxon>
        <taxon>Ascomycota</taxon>
        <taxon>Pezizomycotina</taxon>
        <taxon>Sordariomycetes</taxon>
        <taxon>Hypocreomycetidae</taxon>
        <taxon>Hypocreales</taxon>
        <taxon>Clavicipitaceae</taxon>
        <taxon>Epichloe</taxon>
    </lineage>
</organism>
<feature type="compositionally biased region" description="Polar residues" evidence="1">
    <location>
        <begin position="63"/>
        <end position="85"/>
    </location>
</feature>
<feature type="compositionally biased region" description="Basic residues" evidence="1">
    <location>
        <begin position="172"/>
        <end position="185"/>
    </location>
</feature>
<dbReference type="OrthoDB" id="4961413at2759"/>
<feature type="region of interest" description="Disordered" evidence="1">
    <location>
        <begin position="46"/>
        <end position="136"/>
    </location>
</feature>
<feature type="compositionally biased region" description="Polar residues" evidence="1">
    <location>
        <begin position="189"/>
        <end position="201"/>
    </location>
</feature>
<proteinExistence type="predicted"/>
<sequence length="394" mass="43209">MSSPLSSKFSNRNAPQVASPYLSESAHVLSLQQPVGKIEAHCSSESGAMTIKSDEATVKSGGDDTTSIATRLDAQQPTSQPSAPSIHSRRSNLSKIDDYFLIPPGIGSQPQVSERVKEETQGDDSEVQGPEEAEVSCDPIVIVPRISIWSRGLGKTGSRLKDELQQSKFTRKLFKGPRSRSKPRLRSICSITKSRRSSGGTNKMALLDSSHSINSSFKTANSQFPGNEAVRVSTPPIDEDTADGKPRGFFTSLAPPESNADIAPSPTPSSPRLGPSAHHHRCQRISLSAQPREWWDPMPAPRIRRQQTPAPQDFEFDVPEHLPSSPLSTKKEARVSRMIERHQHAWESSCHQPISSPRFIVDPALEDATADVLDVFLSRLFARLDHILGDIYAK</sequence>
<dbReference type="AlphaFoldDB" id="A0A7S9KLY4"/>
<protein>
    <submittedName>
        <fullName evidence="2">Uncharacterized protein</fullName>
    </submittedName>
</protein>
<reference evidence="2 3" key="1">
    <citation type="journal article" date="2018" name="PLoS Genet.">
        <title>Repeat elements organise 3D genome structure and mediate transcription in the filamentous fungus Epichloe festucae.</title>
        <authorList>
            <person name="Winter D.J."/>
            <person name="Ganley A.R.D."/>
            <person name="Young C.A."/>
            <person name="Liachko I."/>
            <person name="Schardl C.L."/>
            <person name="Dupont P.Y."/>
            <person name="Berry D."/>
            <person name="Ram A."/>
            <person name="Scott B."/>
            <person name="Cox M.P."/>
        </authorList>
    </citation>
    <scope>NUCLEOTIDE SEQUENCE [LARGE SCALE GENOMIC DNA]</scope>
    <source>
        <strain evidence="2 3">Fl1</strain>
    </source>
</reference>
<accession>A0A7S9KLY4</accession>
<evidence type="ECO:0000313" key="3">
    <source>
        <dbReference type="Proteomes" id="UP000594364"/>
    </source>
</evidence>
<feature type="compositionally biased region" description="Polar residues" evidence="1">
    <location>
        <begin position="209"/>
        <end position="225"/>
    </location>
</feature>
<gene>
    <name evidence="2" type="ORF">C2857_006766</name>
</gene>
<dbReference type="EMBL" id="CP031385">
    <property type="protein sequence ID" value="QPG94703.1"/>
    <property type="molecule type" value="Genomic_DNA"/>
</dbReference>
<evidence type="ECO:0000256" key="1">
    <source>
        <dbReference type="SAM" id="MobiDB-lite"/>
    </source>
</evidence>
<feature type="region of interest" description="Disordered" evidence="1">
    <location>
        <begin position="172"/>
        <end position="283"/>
    </location>
</feature>